<dbReference type="AlphaFoldDB" id="A0ABD1QE02"/>
<keyword evidence="2" id="KW-1185">Reference proteome</keyword>
<dbReference type="PANTHER" id="PTHR33098:SF53">
    <property type="entry name" value="OS05G0540900 PROTEIN"/>
    <property type="match status" value="1"/>
</dbReference>
<accession>A0ABD1QE02</accession>
<gene>
    <name evidence="1" type="ORF">Fot_49010</name>
</gene>
<evidence type="ECO:0000313" key="2">
    <source>
        <dbReference type="Proteomes" id="UP001604277"/>
    </source>
</evidence>
<dbReference type="PANTHER" id="PTHR33098">
    <property type="entry name" value="COTTON FIBER (DUF761)"/>
    <property type="match status" value="1"/>
</dbReference>
<reference evidence="2" key="1">
    <citation type="submission" date="2024-07" db="EMBL/GenBank/DDBJ databases">
        <title>Two chromosome-level genome assemblies of Korean endemic species Abeliophyllum distichum and Forsythia ovata (Oleaceae).</title>
        <authorList>
            <person name="Jang H."/>
        </authorList>
    </citation>
    <scope>NUCLEOTIDE SEQUENCE [LARGE SCALE GENOMIC DNA]</scope>
</reference>
<dbReference type="Proteomes" id="UP001604277">
    <property type="component" value="Unassembled WGS sequence"/>
</dbReference>
<evidence type="ECO:0000313" key="1">
    <source>
        <dbReference type="EMBL" id="KAL2473274.1"/>
    </source>
</evidence>
<sequence>MKTPPSSEFASLSTPMEISNVVEEPPAAVDAALVCEGEDRVVEVKHVLVNDSEVAKAEAEAEDVDEFIVSNSTYTPPQGIISPSFLLPVREKPLVSSRFGNHRKTLKSNPEGAKALRVARPKRQETLESTWKMITEGRHVPLTRHLKKPDVWEDHERHVTGSPSDDVIKSETYKNDINYDSPQAPLSSSPNLKVRKELSVGHEELNRRVEAFIKNFNEEMRIQRQESLKQYMEMINRGV</sequence>
<name>A0ABD1QE02_9LAMI</name>
<comment type="caution">
    <text evidence="1">The sequence shown here is derived from an EMBL/GenBank/DDBJ whole genome shotgun (WGS) entry which is preliminary data.</text>
</comment>
<organism evidence="1 2">
    <name type="scientific">Forsythia ovata</name>
    <dbReference type="NCBI Taxonomy" id="205694"/>
    <lineage>
        <taxon>Eukaryota</taxon>
        <taxon>Viridiplantae</taxon>
        <taxon>Streptophyta</taxon>
        <taxon>Embryophyta</taxon>
        <taxon>Tracheophyta</taxon>
        <taxon>Spermatophyta</taxon>
        <taxon>Magnoliopsida</taxon>
        <taxon>eudicotyledons</taxon>
        <taxon>Gunneridae</taxon>
        <taxon>Pentapetalae</taxon>
        <taxon>asterids</taxon>
        <taxon>lamiids</taxon>
        <taxon>Lamiales</taxon>
        <taxon>Oleaceae</taxon>
        <taxon>Forsythieae</taxon>
        <taxon>Forsythia</taxon>
    </lineage>
</organism>
<dbReference type="InterPro" id="IPR008480">
    <property type="entry name" value="DUF761_pln"/>
</dbReference>
<dbReference type="EMBL" id="JBFOLJ010000015">
    <property type="protein sequence ID" value="KAL2473274.1"/>
    <property type="molecule type" value="Genomic_DNA"/>
</dbReference>
<dbReference type="Pfam" id="PF05553">
    <property type="entry name" value="DUF761"/>
    <property type="match status" value="1"/>
</dbReference>
<proteinExistence type="predicted"/>
<protein>
    <submittedName>
        <fullName evidence="1">Uncharacterized protein</fullName>
    </submittedName>
</protein>